<comment type="caution">
    <text evidence="1">The sequence shown here is derived from an EMBL/GenBank/DDBJ whole genome shotgun (WGS) entry which is preliminary data.</text>
</comment>
<feature type="non-terminal residue" evidence="1">
    <location>
        <position position="129"/>
    </location>
</feature>
<sequence length="129" mass="14203">MQIGQVQVGNTLYPLSAEQPLQIKAGDVIRVFFTISGRVPQDTEVEIWASVYHYALGLLNKQEMAQTKGVTILEGSVELKDYEREVDINIGEIVPGSGLYGLIVELRGYEDAEGNPIEAKVADCLEFTT</sequence>
<gene>
    <name evidence="1" type="ORF">S06H3_44453</name>
</gene>
<evidence type="ECO:0000313" key="1">
    <source>
        <dbReference type="EMBL" id="GAI39671.1"/>
    </source>
</evidence>
<name>X1PB29_9ZZZZ</name>
<proteinExistence type="predicted"/>
<organism evidence="1">
    <name type="scientific">marine sediment metagenome</name>
    <dbReference type="NCBI Taxonomy" id="412755"/>
    <lineage>
        <taxon>unclassified sequences</taxon>
        <taxon>metagenomes</taxon>
        <taxon>ecological metagenomes</taxon>
    </lineage>
</organism>
<dbReference type="AlphaFoldDB" id="X1PB29"/>
<reference evidence="1" key="1">
    <citation type="journal article" date="2014" name="Front. Microbiol.">
        <title>High frequency of phylogenetically diverse reductive dehalogenase-homologous genes in deep subseafloor sedimentary metagenomes.</title>
        <authorList>
            <person name="Kawai M."/>
            <person name="Futagami T."/>
            <person name="Toyoda A."/>
            <person name="Takaki Y."/>
            <person name="Nishi S."/>
            <person name="Hori S."/>
            <person name="Arai W."/>
            <person name="Tsubouchi T."/>
            <person name="Morono Y."/>
            <person name="Uchiyama I."/>
            <person name="Ito T."/>
            <person name="Fujiyama A."/>
            <person name="Inagaki F."/>
            <person name="Takami H."/>
        </authorList>
    </citation>
    <scope>NUCLEOTIDE SEQUENCE</scope>
    <source>
        <strain evidence="1">Expedition CK06-06</strain>
    </source>
</reference>
<evidence type="ECO:0008006" key="2">
    <source>
        <dbReference type="Google" id="ProtNLM"/>
    </source>
</evidence>
<dbReference type="EMBL" id="BARV01027646">
    <property type="protein sequence ID" value="GAI39671.1"/>
    <property type="molecule type" value="Genomic_DNA"/>
</dbReference>
<accession>X1PB29</accession>
<protein>
    <recommendedName>
        <fullName evidence="2">Macroglobulin domain-containing protein</fullName>
    </recommendedName>
</protein>